<reference evidence="9" key="2">
    <citation type="submission" date="2020-11" db="EMBL/GenBank/DDBJ databases">
        <authorList>
            <person name="McCartney M.A."/>
            <person name="Auch B."/>
            <person name="Kono T."/>
            <person name="Mallez S."/>
            <person name="Becker A."/>
            <person name="Gohl D.M."/>
            <person name="Silverstein K.A.T."/>
            <person name="Koren S."/>
            <person name="Bechman K.B."/>
            <person name="Herman A."/>
            <person name="Abrahante J.E."/>
            <person name="Garbe J."/>
        </authorList>
    </citation>
    <scope>NUCLEOTIDE SEQUENCE</scope>
    <source>
        <strain evidence="9">Duluth1</strain>
        <tissue evidence="9">Whole animal</tissue>
    </source>
</reference>
<dbReference type="SMART" id="SM00326">
    <property type="entry name" value="SH3"/>
    <property type="match status" value="1"/>
</dbReference>
<protein>
    <recommendedName>
        <fullName evidence="11">IRG-type G domain-containing protein</fullName>
    </recommendedName>
</protein>
<dbReference type="AlphaFoldDB" id="A0A9D4HMU1"/>
<dbReference type="PANTHER" id="PTHR32341:SF10">
    <property type="entry name" value="INTERFERON-INDUCIBLE GTPASE 5"/>
    <property type="match status" value="1"/>
</dbReference>
<name>A0A9D4HMU1_DREPO</name>
<feature type="domain" description="SH3" evidence="7">
    <location>
        <begin position="87"/>
        <end position="146"/>
    </location>
</feature>
<evidence type="ECO:0000259" key="8">
    <source>
        <dbReference type="PROSITE" id="PS51716"/>
    </source>
</evidence>
<dbReference type="FunFam" id="3.40.50.300:FF:000541">
    <property type="entry name" value="Immunity related GTPase M"/>
    <property type="match status" value="1"/>
</dbReference>
<accession>A0A9D4HMU1</accession>
<dbReference type="SUPFAM" id="SSF52540">
    <property type="entry name" value="P-loop containing nucleoside triphosphate hydrolases"/>
    <property type="match status" value="1"/>
</dbReference>
<proteinExistence type="inferred from homology"/>
<evidence type="ECO:0000313" key="10">
    <source>
        <dbReference type="Proteomes" id="UP000828390"/>
    </source>
</evidence>
<dbReference type="Gene3D" id="3.40.50.300">
    <property type="entry name" value="P-loop containing nucleotide triphosphate hydrolases"/>
    <property type="match status" value="1"/>
</dbReference>
<dbReference type="Proteomes" id="UP000828390">
    <property type="component" value="Unassembled WGS sequence"/>
</dbReference>
<evidence type="ECO:0000313" key="9">
    <source>
        <dbReference type="EMBL" id="KAH3726342.1"/>
    </source>
</evidence>
<dbReference type="OrthoDB" id="5340910at2759"/>
<keyword evidence="10" id="KW-1185">Reference proteome</keyword>
<evidence type="ECO:0000256" key="5">
    <source>
        <dbReference type="ARBA" id="ARBA00023134"/>
    </source>
</evidence>
<dbReference type="InterPro" id="IPR036028">
    <property type="entry name" value="SH3-like_dom_sf"/>
</dbReference>
<keyword evidence="4" id="KW-0378">Hydrolase</keyword>
<evidence type="ECO:0000256" key="1">
    <source>
        <dbReference type="ARBA" id="ARBA00005429"/>
    </source>
</evidence>
<dbReference type="SUPFAM" id="SSF50044">
    <property type="entry name" value="SH3-domain"/>
    <property type="match status" value="1"/>
</dbReference>
<dbReference type="PROSITE" id="PS51716">
    <property type="entry name" value="G_IRG"/>
    <property type="match status" value="1"/>
</dbReference>
<dbReference type="GO" id="GO:0016020">
    <property type="term" value="C:membrane"/>
    <property type="evidence" value="ECO:0007669"/>
    <property type="project" value="InterPro"/>
</dbReference>
<evidence type="ECO:0000256" key="4">
    <source>
        <dbReference type="ARBA" id="ARBA00022801"/>
    </source>
</evidence>
<dbReference type="GO" id="GO:0005525">
    <property type="term" value="F:GTP binding"/>
    <property type="evidence" value="ECO:0007669"/>
    <property type="project" value="UniProtKB-KW"/>
</dbReference>
<feature type="domain" description="IRG-type G" evidence="8">
    <location>
        <begin position="206"/>
        <end position="393"/>
    </location>
</feature>
<keyword evidence="5" id="KW-0342">GTP-binding</keyword>
<dbReference type="Pfam" id="PF05049">
    <property type="entry name" value="IIGP"/>
    <property type="match status" value="1"/>
</dbReference>
<sequence length="564" mass="64835">MICKCGQRLMRHEPTCLNCGEHNSWFETEDQGATGGVEEQIPTFRINDRAAESRDSYYTRASKGITGIHSQMAALRVNEEFKQDASVKKKHARVLYSYEPTSDEQLKLQVDDIVDDVQQINSEWSEATLNDKRGYIPSNYVEIIDEGETSDSSDDLSDFKVDSEFSQEDDIITQDEFWKYVSVLQQSGFLALMTELERTNTEWKDFKIKIAITGESGAGKSTLINALRNLKDDDNGAAQVGCVETTIEPTRYQHPNNRNLELWDLPGVGTPNFPQTTYLKKANFQQYDFIILVSSSRFTDNDNWLAKSIAGQYPTATLFFVRTKVDCDLSNIKQGKRNSMTEEDIQNTLLKIKEDCRKNLQNSEIGNPHIFMVNSHNVNAFEFGKLSGMLVEKVKSEKQAALVLSLSVLSNTVVDEKVKQLKQRINKTSKYAAMAAVNSDRENNEKKEIGILQKELVFYQCQLGIDRKSLDILAIKFKLDFEEICRQLNFRSHRILQRFEIYYGNHDKIKPSKKKFIEFLFFRTKKFQKQCGRFLEKVLNICIQENHSLHSKIAMWSTEQSDYA</sequence>
<evidence type="ECO:0000256" key="2">
    <source>
        <dbReference type="ARBA" id="ARBA00022443"/>
    </source>
</evidence>
<dbReference type="InterPro" id="IPR027417">
    <property type="entry name" value="P-loop_NTPase"/>
</dbReference>
<evidence type="ECO:0000256" key="6">
    <source>
        <dbReference type="PROSITE-ProRule" id="PRU00192"/>
    </source>
</evidence>
<dbReference type="Gene3D" id="2.30.30.40">
    <property type="entry name" value="SH3 Domains"/>
    <property type="match status" value="1"/>
</dbReference>
<dbReference type="GO" id="GO:0016787">
    <property type="term" value="F:hydrolase activity"/>
    <property type="evidence" value="ECO:0007669"/>
    <property type="project" value="UniProtKB-KW"/>
</dbReference>
<dbReference type="EMBL" id="JAIWYP010000012">
    <property type="protein sequence ID" value="KAH3726342.1"/>
    <property type="molecule type" value="Genomic_DNA"/>
</dbReference>
<dbReference type="Pfam" id="PF00018">
    <property type="entry name" value="SH3_1"/>
    <property type="match status" value="1"/>
</dbReference>
<dbReference type="PROSITE" id="PS50002">
    <property type="entry name" value="SH3"/>
    <property type="match status" value="1"/>
</dbReference>
<dbReference type="InterPro" id="IPR007743">
    <property type="entry name" value="Immunity-related_GTPase-like"/>
</dbReference>
<evidence type="ECO:0000256" key="3">
    <source>
        <dbReference type="ARBA" id="ARBA00022741"/>
    </source>
</evidence>
<evidence type="ECO:0008006" key="11">
    <source>
        <dbReference type="Google" id="ProtNLM"/>
    </source>
</evidence>
<organism evidence="9 10">
    <name type="scientific">Dreissena polymorpha</name>
    <name type="common">Zebra mussel</name>
    <name type="synonym">Mytilus polymorpha</name>
    <dbReference type="NCBI Taxonomy" id="45954"/>
    <lineage>
        <taxon>Eukaryota</taxon>
        <taxon>Metazoa</taxon>
        <taxon>Spiralia</taxon>
        <taxon>Lophotrochozoa</taxon>
        <taxon>Mollusca</taxon>
        <taxon>Bivalvia</taxon>
        <taxon>Autobranchia</taxon>
        <taxon>Heteroconchia</taxon>
        <taxon>Euheterodonta</taxon>
        <taxon>Imparidentia</taxon>
        <taxon>Neoheterodontei</taxon>
        <taxon>Myida</taxon>
        <taxon>Dreissenoidea</taxon>
        <taxon>Dreissenidae</taxon>
        <taxon>Dreissena</taxon>
    </lineage>
</organism>
<keyword evidence="2 6" id="KW-0728">SH3 domain</keyword>
<reference evidence="9" key="1">
    <citation type="journal article" date="2019" name="bioRxiv">
        <title>The Genome of the Zebra Mussel, Dreissena polymorpha: A Resource for Invasive Species Research.</title>
        <authorList>
            <person name="McCartney M.A."/>
            <person name="Auch B."/>
            <person name="Kono T."/>
            <person name="Mallez S."/>
            <person name="Zhang Y."/>
            <person name="Obille A."/>
            <person name="Becker A."/>
            <person name="Abrahante J.E."/>
            <person name="Garbe J."/>
            <person name="Badalamenti J.P."/>
            <person name="Herman A."/>
            <person name="Mangelson H."/>
            <person name="Liachko I."/>
            <person name="Sullivan S."/>
            <person name="Sone E.D."/>
            <person name="Koren S."/>
            <person name="Silverstein K.A.T."/>
            <person name="Beckman K.B."/>
            <person name="Gohl D.M."/>
        </authorList>
    </citation>
    <scope>NUCLEOTIDE SEQUENCE</scope>
    <source>
        <strain evidence="9">Duluth1</strain>
        <tissue evidence="9">Whole animal</tissue>
    </source>
</reference>
<dbReference type="InterPro" id="IPR051515">
    <property type="entry name" value="IRG"/>
</dbReference>
<evidence type="ECO:0000259" key="7">
    <source>
        <dbReference type="PROSITE" id="PS50002"/>
    </source>
</evidence>
<dbReference type="PANTHER" id="PTHR32341">
    <property type="entry name" value="INTERFERON-INDUCIBLE GTPASE"/>
    <property type="match status" value="1"/>
</dbReference>
<comment type="similarity">
    <text evidence="1">Belongs to the TRAFAC class dynamin-like GTPase superfamily. IRG family.</text>
</comment>
<gene>
    <name evidence="9" type="ORF">DPMN_052204</name>
</gene>
<dbReference type="InterPro" id="IPR001452">
    <property type="entry name" value="SH3_domain"/>
</dbReference>
<dbReference type="InterPro" id="IPR030385">
    <property type="entry name" value="G_IRG_dom"/>
</dbReference>
<comment type="caution">
    <text evidence="9">The sequence shown here is derived from an EMBL/GenBank/DDBJ whole genome shotgun (WGS) entry which is preliminary data.</text>
</comment>
<keyword evidence="3" id="KW-0547">Nucleotide-binding</keyword>